<dbReference type="RefSeq" id="XP_028311571.1">
    <property type="nucleotide sequence ID" value="XM_028455770.1"/>
</dbReference>
<keyword evidence="9" id="KW-0966">Cell projection</keyword>
<evidence type="ECO:0000256" key="4">
    <source>
        <dbReference type="ARBA" id="ARBA00022737"/>
    </source>
</evidence>
<reference evidence="12" key="3">
    <citation type="submission" date="2025-09" db="UniProtKB">
        <authorList>
            <consortium name="Ensembl"/>
        </authorList>
    </citation>
    <scope>IDENTIFICATION</scope>
</reference>
<dbReference type="Proteomes" id="UP000694680">
    <property type="component" value="Chromosome 8"/>
</dbReference>
<keyword evidence="2" id="KW-0963">Cytoplasm</keyword>
<evidence type="ECO:0000256" key="9">
    <source>
        <dbReference type="ARBA" id="ARBA00023273"/>
    </source>
</evidence>
<keyword evidence="4" id="KW-0677">Repeat</keyword>
<reference evidence="12" key="2">
    <citation type="submission" date="2025-08" db="UniProtKB">
        <authorList>
            <consortium name="Ensembl"/>
        </authorList>
    </citation>
    <scope>IDENTIFICATION</scope>
</reference>
<comment type="similarity">
    <text evidence="10">Belongs to the DRC3 family.</text>
</comment>
<organism evidence="12 13">
    <name type="scientific">Gouania willdenowi</name>
    <name type="common">Blunt-snouted clingfish</name>
    <name type="synonym">Lepadogaster willdenowi</name>
    <dbReference type="NCBI Taxonomy" id="441366"/>
    <lineage>
        <taxon>Eukaryota</taxon>
        <taxon>Metazoa</taxon>
        <taxon>Chordata</taxon>
        <taxon>Craniata</taxon>
        <taxon>Vertebrata</taxon>
        <taxon>Euteleostomi</taxon>
        <taxon>Actinopterygii</taxon>
        <taxon>Neopterygii</taxon>
        <taxon>Teleostei</taxon>
        <taxon>Neoteleostei</taxon>
        <taxon>Acanthomorphata</taxon>
        <taxon>Ovalentaria</taxon>
        <taxon>Blenniimorphae</taxon>
        <taxon>Blenniiformes</taxon>
        <taxon>Gobiesocoidei</taxon>
        <taxon>Gobiesocidae</taxon>
        <taxon>Gobiesocinae</taxon>
        <taxon>Gouania</taxon>
    </lineage>
</organism>
<evidence type="ECO:0000313" key="13">
    <source>
        <dbReference type="Proteomes" id="UP000694680"/>
    </source>
</evidence>
<dbReference type="PANTHER" id="PTHR45973:SF12">
    <property type="entry name" value="DYNEIN REGULATORY COMPLEX SUBUNIT 3"/>
    <property type="match status" value="1"/>
</dbReference>
<keyword evidence="8" id="KW-0206">Cytoskeleton</keyword>
<comment type="subcellular location">
    <subcellularLocation>
        <location evidence="1">Cytoplasm</location>
        <location evidence="1">Cytoskeleton</location>
        <location evidence="1">Flagellum axoneme</location>
    </subcellularLocation>
</comment>
<evidence type="ECO:0000256" key="7">
    <source>
        <dbReference type="ARBA" id="ARBA00023069"/>
    </source>
</evidence>
<sequence length="513" mass="60455">MKTKERSERIVSSELTEDLLQVAIEEAAEINAEPVPAHNEVIELTLENKNITWIDNLWRLPNLTRLELNNNLIKKIHGLDCLVNLKWLDLSFNSIVKIEGLESLEKLELLDLSDNRISVLENMETQRNLTHFLFENNLLEKLDMVLYLRKFKNLFDINLSRNPVTDEDNYRLYVAGHFPKLKYLDQRFLDENTKKEASMKYLYLLEKLREEELEKQEAAEAQQKQEAKLQLHKDAFVEFLNESHLFKSMFVDDPEAETLQCHPGIASLKKKFEDQMVVLCEQLFQLGLTELERRQTEESLFLREQSDILQDSNQRGLQTLHKFDEDQRKRIEELRQLTDSELIEMKIKQCHEEIDELCKSVMSVEFQRVTLTEENIRKLESSISEMVGNFSETAQGIFSQCRDLEDDYFGKVHEVAKATALQIFKDTLEEEMPDDVIMLFTDQQTVLDALTTGHDNHVTKMIDRETQLVTRITAWNAAFIKKIKEEELMRHRLNISDIQRYKDYLKEELLKIH</sequence>
<dbReference type="SUPFAM" id="SSF52058">
    <property type="entry name" value="L domain-like"/>
    <property type="match status" value="1"/>
</dbReference>
<gene>
    <name evidence="12" type="primary">drc3</name>
</gene>
<keyword evidence="7" id="KW-0969">Cilium</keyword>
<proteinExistence type="inferred from homology"/>
<dbReference type="SMART" id="SM00369">
    <property type="entry name" value="LRR_TYP"/>
    <property type="match status" value="3"/>
</dbReference>
<keyword evidence="3" id="KW-0433">Leucine-rich repeat</keyword>
<dbReference type="AlphaFoldDB" id="A0A8C5DQZ4"/>
<protein>
    <recommendedName>
        <fullName evidence="11">Dynein regulatory complex subunit 3</fullName>
    </recommendedName>
</protein>
<keyword evidence="5" id="KW-0282">Flagellum</keyword>
<dbReference type="OrthoDB" id="27917at2759"/>
<dbReference type="InterPro" id="IPR003591">
    <property type="entry name" value="Leu-rich_rpt_typical-subtyp"/>
</dbReference>
<dbReference type="GO" id="GO:0005929">
    <property type="term" value="C:cilium"/>
    <property type="evidence" value="ECO:0007669"/>
    <property type="project" value="TreeGrafter"/>
</dbReference>
<accession>A0A8C5DQZ4</accession>
<evidence type="ECO:0000256" key="1">
    <source>
        <dbReference type="ARBA" id="ARBA00004611"/>
    </source>
</evidence>
<evidence type="ECO:0000256" key="8">
    <source>
        <dbReference type="ARBA" id="ARBA00023212"/>
    </source>
</evidence>
<dbReference type="CTD" id="83450"/>
<reference evidence="12" key="1">
    <citation type="submission" date="2020-06" db="EMBL/GenBank/DDBJ databases">
        <authorList>
            <consortium name="Wellcome Sanger Institute Data Sharing"/>
        </authorList>
    </citation>
    <scope>NUCLEOTIDE SEQUENCE [LARGE SCALE GENOMIC DNA]</scope>
</reference>
<keyword evidence="6" id="KW-0175">Coiled coil</keyword>
<dbReference type="GeneID" id="114468726"/>
<dbReference type="PANTHER" id="PTHR45973">
    <property type="entry name" value="PROTEIN PHOSPHATASE 1 REGULATORY SUBUNIT SDS22-RELATED"/>
    <property type="match status" value="1"/>
</dbReference>
<dbReference type="Gene3D" id="3.80.10.10">
    <property type="entry name" value="Ribonuclease Inhibitor"/>
    <property type="match status" value="1"/>
</dbReference>
<evidence type="ECO:0000256" key="3">
    <source>
        <dbReference type="ARBA" id="ARBA00022614"/>
    </source>
</evidence>
<dbReference type="InterPro" id="IPR032675">
    <property type="entry name" value="LRR_dom_sf"/>
</dbReference>
<dbReference type="SMART" id="SM00365">
    <property type="entry name" value="LRR_SD22"/>
    <property type="match status" value="3"/>
</dbReference>
<dbReference type="Pfam" id="PF14580">
    <property type="entry name" value="LRR_9"/>
    <property type="match status" value="1"/>
</dbReference>
<keyword evidence="13" id="KW-1185">Reference proteome</keyword>
<evidence type="ECO:0000313" key="12">
    <source>
        <dbReference type="Ensembl" id="ENSGWIP00000009613.1"/>
    </source>
</evidence>
<evidence type="ECO:0000256" key="2">
    <source>
        <dbReference type="ARBA" id="ARBA00022490"/>
    </source>
</evidence>
<dbReference type="PROSITE" id="PS51450">
    <property type="entry name" value="LRR"/>
    <property type="match status" value="3"/>
</dbReference>
<name>A0A8C5DQZ4_GOUWI</name>
<evidence type="ECO:0000256" key="10">
    <source>
        <dbReference type="ARBA" id="ARBA00038378"/>
    </source>
</evidence>
<evidence type="ECO:0000256" key="6">
    <source>
        <dbReference type="ARBA" id="ARBA00023054"/>
    </source>
</evidence>
<dbReference type="InterPro" id="IPR050576">
    <property type="entry name" value="Cilia_flagella_integrity"/>
</dbReference>
<evidence type="ECO:0000256" key="5">
    <source>
        <dbReference type="ARBA" id="ARBA00022846"/>
    </source>
</evidence>
<evidence type="ECO:0000256" key="11">
    <source>
        <dbReference type="ARBA" id="ARBA00040950"/>
    </source>
</evidence>
<dbReference type="InterPro" id="IPR001611">
    <property type="entry name" value="Leu-rich_rpt"/>
</dbReference>
<dbReference type="Ensembl" id="ENSGWIT00000010713.1">
    <property type="protein sequence ID" value="ENSGWIP00000009613.1"/>
    <property type="gene ID" value="ENSGWIG00000005715.1"/>
</dbReference>